<dbReference type="InterPro" id="IPR011008">
    <property type="entry name" value="Dimeric_a/b-barrel"/>
</dbReference>
<accession>A0AAD7BLB3</accession>
<proteinExistence type="predicted"/>
<evidence type="ECO:0000313" key="2">
    <source>
        <dbReference type="Proteomes" id="UP001221142"/>
    </source>
</evidence>
<dbReference type="Proteomes" id="UP001221142">
    <property type="component" value="Unassembled WGS sequence"/>
</dbReference>
<reference evidence="1" key="1">
    <citation type="submission" date="2023-03" db="EMBL/GenBank/DDBJ databases">
        <title>Massive genome expansion in bonnet fungi (Mycena s.s.) driven by repeated elements and novel gene families across ecological guilds.</title>
        <authorList>
            <consortium name="Lawrence Berkeley National Laboratory"/>
            <person name="Harder C.B."/>
            <person name="Miyauchi S."/>
            <person name="Viragh M."/>
            <person name="Kuo A."/>
            <person name="Thoen E."/>
            <person name="Andreopoulos B."/>
            <person name="Lu D."/>
            <person name="Skrede I."/>
            <person name="Drula E."/>
            <person name="Henrissat B."/>
            <person name="Morin E."/>
            <person name="Kohler A."/>
            <person name="Barry K."/>
            <person name="LaButti K."/>
            <person name="Morin E."/>
            <person name="Salamov A."/>
            <person name="Lipzen A."/>
            <person name="Mereny Z."/>
            <person name="Hegedus B."/>
            <person name="Baldrian P."/>
            <person name="Stursova M."/>
            <person name="Weitz H."/>
            <person name="Taylor A."/>
            <person name="Grigoriev I.V."/>
            <person name="Nagy L.G."/>
            <person name="Martin F."/>
            <person name="Kauserud H."/>
        </authorList>
    </citation>
    <scope>NUCLEOTIDE SEQUENCE</scope>
    <source>
        <strain evidence="1">9284</strain>
    </source>
</reference>
<name>A0AAD7BLB3_9AGAR</name>
<protein>
    <recommendedName>
        <fullName evidence="3">ABM domain-containing protein</fullName>
    </recommendedName>
</protein>
<dbReference type="SUPFAM" id="SSF54909">
    <property type="entry name" value="Dimeric alpha+beta barrel"/>
    <property type="match status" value="1"/>
</dbReference>
<evidence type="ECO:0008006" key="3">
    <source>
        <dbReference type="Google" id="ProtNLM"/>
    </source>
</evidence>
<dbReference type="Gene3D" id="3.30.70.100">
    <property type="match status" value="1"/>
</dbReference>
<dbReference type="AlphaFoldDB" id="A0AAD7BLB3"/>
<keyword evidence="2" id="KW-1185">Reference proteome</keyword>
<comment type="caution">
    <text evidence="1">The sequence shown here is derived from an EMBL/GenBank/DDBJ whole genome shotgun (WGS) entry which is preliminary data.</text>
</comment>
<gene>
    <name evidence="1" type="ORF">FB45DRAFT_1060813</name>
</gene>
<evidence type="ECO:0000313" key="1">
    <source>
        <dbReference type="EMBL" id="KAJ7624537.1"/>
    </source>
</evidence>
<sequence>MTILQIVTFTASSKYLAQPKNVMKEALDALESGEGCAGVFHGLQIEDGKTVYIFSLWESEEQYESFAGGAGHFSILAGIKTAAASYPKVHYLSTGPSAVELIPAFSAPITDFGLWTLKPDVSPKDAQLVQGFEELKAGLDVTAGAHPPALWATCQSSARNVVLVVGWDTVDAHLQAVKEGTELNATGQLLLKKANLVMGHVKLVKHKTDSEVD</sequence>
<organism evidence="1 2">
    <name type="scientific">Roridomyces roridus</name>
    <dbReference type="NCBI Taxonomy" id="1738132"/>
    <lineage>
        <taxon>Eukaryota</taxon>
        <taxon>Fungi</taxon>
        <taxon>Dikarya</taxon>
        <taxon>Basidiomycota</taxon>
        <taxon>Agaricomycotina</taxon>
        <taxon>Agaricomycetes</taxon>
        <taxon>Agaricomycetidae</taxon>
        <taxon>Agaricales</taxon>
        <taxon>Marasmiineae</taxon>
        <taxon>Mycenaceae</taxon>
        <taxon>Roridomyces</taxon>
    </lineage>
</organism>
<dbReference type="EMBL" id="JARKIF010000013">
    <property type="protein sequence ID" value="KAJ7624537.1"/>
    <property type="molecule type" value="Genomic_DNA"/>
</dbReference>